<evidence type="ECO:0000259" key="1">
    <source>
        <dbReference type="Pfam" id="PF08241"/>
    </source>
</evidence>
<name>A0A9X1N9T6_9ACTN</name>
<dbReference type="RefSeq" id="WP_231440193.1">
    <property type="nucleotide sequence ID" value="NZ_JAJOMB010000003.1"/>
</dbReference>
<evidence type="ECO:0000313" key="3">
    <source>
        <dbReference type="Proteomes" id="UP001138997"/>
    </source>
</evidence>
<dbReference type="SUPFAM" id="SSF53335">
    <property type="entry name" value="S-adenosyl-L-methionine-dependent methyltransferases"/>
    <property type="match status" value="1"/>
</dbReference>
<dbReference type="InterPro" id="IPR029063">
    <property type="entry name" value="SAM-dependent_MTases_sf"/>
</dbReference>
<dbReference type="EMBL" id="JAJOMB010000003">
    <property type="protein sequence ID" value="MCD5311017.1"/>
    <property type="molecule type" value="Genomic_DNA"/>
</dbReference>
<dbReference type="GO" id="GO:0008757">
    <property type="term" value="F:S-adenosylmethionine-dependent methyltransferase activity"/>
    <property type="evidence" value="ECO:0007669"/>
    <property type="project" value="InterPro"/>
</dbReference>
<dbReference type="PANTHER" id="PTHR43591">
    <property type="entry name" value="METHYLTRANSFERASE"/>
    <property type="match status" value="1"/>
</dbReference>
<protein>
    <submittedName>
        <fullName evidence="2">Class I SAM-dependent methyltransferase</fullName>
    </submittedName>
</protein>
<keyword evidence="2" id="KW-0489">Methyltransferase</keyword>
<proteinExistence type="predicted"/>
<organism evidence="2 3">
    <name type="scientific">Kineosporia babensis</name>
    <dbReference type="NCBI Taxonomy" id="499548"/>
    <lineage>
        <taxon>Bacteria</taxon>
        <taxon>Bacillati</taxon>
        <taxon>Actinomycetota</taxon>
        <taxon>Actinomycetes</taxon>
        <taxon>Kineosporiales</taxon>
        <taxon>Kineosporiaceae</taxon>
        <taxon>Kineosporia</taxon>
    </lineage>
</organism>
<keyword evidence="3" id="KW-1185">Reference proteome</keyword>
<dbReference type="Proteomes" id="UP001138997">
    <property type="component" value="Unassembled WGS sequence"/>
</dbReference>
<gene>
    <name evidence="2" type="ORF">LR394_08920</name>
</gene>
<dbReference type="InterPro" id="IPR013216">
    <property type="entry name" value="Methyltransf_11"/>
</dbReference>
<accession>A0A9X1N9T6</accession>
<dbReference type="CDD" id="cd02440">
    <property type="entry name" value="AdoMet_MTases"/>
    <property type="match status" value="1"/>
</dbReference>
<dbReference type="GO" id="GO:0032259">
    <property type="term" value="P:methylation"/>
    <property type="evidence" value="ECO:0007669"/>
    <property type="project" value="UniProtKB-KW"/>
</dbReference>
<evidence type="ECO:0000313" key="2">
    <source>
        <dbReference type="EMBL" id="MCD5311017.1"/>
    </source>
</evidence>
<feature type="domain" description="Methyltransferase type 11" evidence="1">
    <location>
        <begin position="101"/>
        <end position="192"/>
    </location>
</feature>
<comment type="caution">
    <text evidence="2">The sequence shown here is derived from an EMBL/GenBank/DDBJ whole genome shotgun (WGS) entry which is preliminary data.</text>
</comment>
<reference evidence="2" key="1">
    <citation type="submission" date="2021-11" db="EMBL/GenBank/DDBJ databases">
        <title>Streptomyces corallinus and Kineosporia corallina sp. nov., two new coral-derived marine actinobacteria.</title>
        <authorList>
            <person name="Buangrab K."/>
            <person name="Sutthacheep M."/>
            <person name="Yeemin T."/>
            <person name="Harunari E."/>
            <person name="Igarashi Y."/>
            <person name="Sripreechasak P."/>
            <person name="Kanchanasin P."/>
            <person name="Tanasupawat S."/>
            <person name="Phongsopitanun W."/>
        </authorList>
    </citation>
    <scope>NUCLEOTIDE SEQUENCE</scope>
    <source>
        <strain evidence="2">JCM 31032</strain>
    </source>
</reference>
<dbReference type="AlphaFoldDB" id="A0A9X1N9T6"/>
<keyword evidence="2" id="KW-0808">Transferase</keyword>
<dbReference type="Gene3D" id="3.40.50.150">
    <property type="entry name" value="Vaccinia Virus protein VP39"/>
    <property type="match status" value="1"/>
</dbReference>
<dbReference type="Pfam" id="PF08241">
    <property type="entry name" value="Methyltransf_11"/>
    <property type="match status" value="1"/>
</dbReference>
<sequence>MDDPIFQHPLAYLLGLEGLALLRGWAGDYDEKFTRERLNEVRRLLDEPALAGHPGVSVARGSLEDGYRQWAPVYDGPNRLFELDEPFVYGIVDNLPPGPALDVACGTGRFAEGLVQRGHQVTGIDGNEGMLAQARRRVPTAEFVLGDLSRLPVPAESADLAVCTLALSHVRSLPEVMAEFHRVLRPGGHLIISDVHHEQVFRGSVIAALGPGGEPGLVPTYRHLTGDYLRAALSHGLQVRACEEPTAVSAQSVPSAEPDLRELGLWREWPWSLLGLIPQARDAAWHTPLVINWHFQRSE</sequence>